<evidence type="ECO:0000256" key="3">
    <source>
        <dbReference type="ARBA" id="ARBA00022692"/>
    </source>
</evidence>
<evidence type="ECO:0000256" key="1">
    <source>
        <dbReference type="ARBA" id="ARBA00004141"/>
    </source>
</evidence>
<evidence type="ECO:0000256" key="5">
    <source>
        <dbReference type="ARBA" id="ARBA00023136"/>
    </source>
</evidence>
<name>A0A834XMT9_APHGI</name>
<proteinExistence type="inferred from homology"/>
<evidence type="ECO:0000313" key="8">
    <source>
        <dbReference type="Proteomes" id="UP000639338"/>
    </source>
</evidence>
<accession>A0A834XMT9</accession>
<comment type="subcellular location">
    <subcellularLocation>
        <location evidence="1 6">Membrane</location>
        <topology evidence="1 6">Multi-pass membrane protein</topology>
    </subcellularLocation>
</comment>
<dbReference type="GO" id="GO:0000139">
    <property type="term" value="C:Golgi membrane"/>
    <property type="evidence" value="ECO:0007669"/>
    <property type="project" value="TreeGrafter"/>
</dbReference>
<dbReference type="GO" id="GO:0016192">
    <property type="term" value="P:vesicle-mediated transport"/>
    <property type="evidence" value="ECO:0007669"/>
    <property type="project" value="TreeGrafter"/>
</dbReference>
<keyword evidence="5 6" id="KW-0472">Membrane</keyword>
<evidence type="ECO:0000256" key="6">
    <source>
        <dbReference type="RuleBase" id="RU361206"/>
    </source>
</evidence>
<dbReference type="PANTHER" id="PTHR13019:SF25">
    <property type="entry name" value="GOLGI APPARATUS MEMBRANE PROTEIN TVP23 HOMOLOG"/>
    <property type="match status" value="1"/>
</dbReference>
<keyword evidence="8" id="KW-1185">Reference proteome</keyword>
<dbReference type="OrthoDB" id="2151161at2759"/>
<sequence>MASASIPLLMDDDTIAFGEEENFSPDKLKHPHVTIFHLAFKTAALLIYLLANVLSMSFISSFVIIVLLLSLDFWTVKNITGRMMVGLRWWNYVDDNGVSHWVYESRKLNKVHPSESRIFWLALILSPTLWCFFFFFSLLGFNAKWLVLLAIAIVLSGSNLYGYLKCKMGKEQNLSTATSDFLKKQVMQNVMSSMMNKNPAPTNPNTGTNVI</sequence>
<feature type="transmembrane region" description="Helical" evidence="6">
    <location>
        <begin position="118"/>
        <end position="139"/>
    </location>
</feature>
<dbReference type="GO" id="GO:0009306">
    <property type="term" value="P:protein secretion"/>
    <property type="evidence" value="ECO:0007669"/>
    <property type="project" value="TreeGrafter"/>
</dbReference>
<dbReference type="InterPro" id="IPR008564">
    <property type="entry name" value="TVP23-like"/>
</dbReference>
<keyword evidence="4 6" id="KW-1133">Transmembrane helix</keyword>
<feature type="transmembrane region" description="Helical" evidence="6">
    <location>
        <begin position="145"/>
        <end position="164"/>
    </location>
</feature>
<feature type="transmembrane region" description="Helical" evidence="6">
    <location>
        <begin position="57"/>
        <end position="76"/>
    </location>
</feature>
<comment type="caution">
    <text evidence="7">The sequence shown here is derived from an EMBL/GenBank/DDBJ whole genome shotgun (WGS) entry which is preliminary data.</text>
</comment>
<reference evidence="7 8" key="1">
    <citation type="submission" date="2020-08" db="EMBL/GenBank/DDBJ databases">
        <title>Aphidius gifuensis genome sequencing and assembly.</title>
        <authorList>
            <person name="Du Z."/>
        </authorList>
    </citation>
    <scope>NUCLEOTIDE SEQUENCE [LARGE SCALE GENOMIC DNA]</scope>
    <source>
        <strain evidence="7">YNYX2018</strain>
        <tissue evidence="7">Adults</tissue>
    </source>
</reference>
<dbReference type="Pfam" id="PF05832">
    <property type="entry name" value="DUF846"/>
    <property type="match status" value="1"/>
</dbReference>
<dbReference type="AlphaFoldDB" id="A0A834XMT9"/>
<dbReference type="EMBL" id="JACMRX010000005">
    <property type="protein sequence ID" value="KAF7989636.1"/>
    <property type="molecule type" value="Genomic_DNA"/>
</dbReference>
<protein>
    <recommendedName>
        <fullName evidence="6">Golgi apparatus membrane protein TVP23 homolog</fullName>
    </recommendedName>
</protein>
<dbReference type="PANTHER" id="PTHR13019">
    <property type="entry name" value="GOLGI APPARATUS MEMBRANE PROTEIN TVP23"/>
    <property type="match status" value="1"/>
</dbReference>
<evidence type="ECO:0000313" key="7">
    <source>
        <dbReference type="EMBL" id="KAF7989636.1"/>
    </source>
</evidence>
<dbReference type="Proteomes" id="UP000639338">
    <property type="component" value="Unassembled WGS sequence"/>
</dbReference>
<evidence type="ECO:0000256" key="2">
    <source>
        <dbReference type="ARBA" id="ARBA00005467"/>
    </source>
</evidence>
<comment type="similarity">
    <text evidence="2 6">Belongs to the TVP23 family.</text>
</comment>
<organism evidence="7 8">
    <name type="scientific">Aphidius gifuensis</name>
    <name type="common">Parasitoid wasp</name>
    <dbReference type="NCBI Taxonomy" id="684658"/>
    <lineage>
        <taxon>Eukaryota</taxon>
        <taxon>Metazoa</taxon>
        <taxon>Ecdysozoa</taxon>
        <taxon>Arthropoda</taxon>
        <taxon>Hexapoda</taxon>
        <taxon>Insecta</taxon>
        <taxon>Pterygota</taxon>
        <taxon>Neoptera</taxon>
        <taxon>Endopterygota</taxon>
        <taxon>Hymenoptera</taxon>
        <taxon>Apocrita</taxon>
        <taxon>Ichneumonoidea</taxon>
        <taxon>Braconidae</taxon>
        <taxon>Aphidiinae</taxon>
        <taxon>Aphidius</taxon>
    </lineage>
</organism>
<evidence type="ECO:0000256" key="4">
    <source>
        <dbReference type="ARBA" id="ARBA00022989"/>
    </source>
</evidence>
<gene>
    <name evidence="7" type="ORF">HCN44_008310</name>
</gene>
<keyword evidence="3 6" id="KW-0812">Transmembrane</keyword>